<organism evidence="2 3">
    <name type="scientific">Cutaneotrichosporon oleaginosum</name>
    <dbReference type="NCBI Taxonomy" id="879819"/>
    <lineage>
        <taxon>Eukaryota</taxon>
        <taxon>Fungi</taxon>
        <taxon>Dikarya</taxon>
        <taxon>Basidiomycota</taxon>
        <taxon>Agaricomycotina</taxon>
        <taxon>Tremellomycetes</taxon>
        <taxon>Trichosporonales</taxon>
        <taxon>Trichosporonaceae</taxon>
        <taxon>Cutaneotrichosporon</taxon>
    </lineage>
</organism>
<gene>
    <name evidence="2" type="ORF">CC85DRAFT_303720</name>
</gene>
<protein>
    <submittedName>
        <fullName evidence="2">Uncharacterized protein</fullName>
    </submittedName>
</protein>
<name>A0A0J0XIM6_9TREE</name>
<dbReference type="AlphaFoldDB" id="A0A0J0XIM6"/>
<feature type="compositionally biased region" description="Basic and acidic residues" evidence="1">
    <location>
        <begin position="75"/>
        <end position="91"/>
    </location>
</feature>
<dbReference type="RefSeq" id="XP_018277431.1">
    <property type="nucleotide sequence ID" value="XM_018425492.1"/>
</dbReference>
<dbReference type="EMBL" id="KQ087226">
    <property type="protein sequence ID" value="KLT40940.1"/>
    <property type="molecule type" value="Genomic_DNA"/>
</dbReference>
<dbReference type="Proteomes" id="UP000053611">
    <property type="component" value="Unassembled WGS sequence"/>
</dbReference>
<reference evidence="2 3" key="1">
    <citation type="submission" date="2015-03" db="EMBL/GenBank/DDBJ databases">
        <title>Genomics and transcriptomics of the oil-accumulating basidiomycete yeast T. oleaginosus allow insights into substrate utilization and the diverse evolutionary trajectories of mating systems in fungi.</title>
        <authorList>
            <consortium name="DOE Joint Genome Institute"/>
            <person name="Kourist R."/>
            <person name="Kracht O."/>
            <person name="Bracharz F."/>
            <person name="Lipzen A."/>
            <person name="Nolan M."/>
            <person name="Ohm R."/>
            <person name="Grigoriev I."/>
            <person name="Sun S."/>
            <person name="Heitman J."/>
            <person name="Bruck T."/>
            <person name="Nowrousian M."/>
        </authorList>
    </citation>
    <scope>NUCLEOTIDE SEQUENCE [LARGE SCALE GENOMIC DNA]</scope>
    <source>
        <strain evidence="2 3">IBC0246</strain>
    </source>
</reference>
<accession>A0A0J0XIM6</accession>
<dbReference type="GeneID" id="28986095"/>
<evidence type="ECO:0000313" key="2">
    <source>
        <dbReference type="EMBL" id="KLT40940.1"/>
    </source>
</evidence>
<feature type="compositionally biased region" description="Basic residues" evidence="1">
    <location>
        <begin position="99"/>
        <end position="108"/>
    </location>
</feature>
<feature type="region of interest" description="Disordered" evidence="1">
    <location>
        <begin position="75"/>
        <end position="114"/>
    </location>
</feature>
<evidence type="ECO:0000256" key="1">
    <source>
        <dbReference type="SAM" id="MobiDB-lite"/>
    </source>
</evidence>
<sequence length="114" mass="12446">MPAAPGKGTKKWEDEHTKILVEGIIQLVQTHRRSLYALPGIVGEVDGHGNDATLRTTYRLLAAFARANGVDPAVVKDKQKRKVEAKDKDGAEESEGAGKRKMPRKSGKNVKTEV</sequence>
<dbReference type="OrthoDB" id="2594872at2759"/>
<keyword evidence="3" id="KW-1185">Reference proteome</keyword>
<proteinExistence type="predicted"/>
<evidence type="ECO:0000313" key="3">
    <source>
        <dbReference type="Proteomes" id="UP000053611"/>
    </source>
</evidence>